<sequence length="111" mass="12186">MRPNTHFQIEVERCGVEPFQLEANAACEASAFAITEAHLRPGHVITIACLGEGVDYGNLIMEVSADGDINLVAHEHRGFQVNGVSLAQALAALRFWLPLQERDACLAWEDQ</sequence>
<organism evidence="1 2">
    <name type="scientific">Comamonas sediminis</name>
    <dbReference type="NCBI Taxonomy" id="1783360"/>
    <lineage>
        <taxon>Bacteria</taxon>
        <taxon>Pseudomonadati</taxon>
        <taxon>Pseudomonadota</taxon>
        <taxon>Betaproteobacteria</taxon>
        <taxon>Burkholderiales</taxon>
        <taxon>Comamonadaceae</taxon>
        <taxon>Comamonas</taxon>
    </lineage>
</organism>
<keyword evidence="2" id="KW-1185">Reference proteome</keyword>
<dbReference type="Proteomes" id="UP001562178">
    <property type="component" value="Unassembled WGS sequence"/>
</dbReference>
<evidence type="ECO:0000313" key="2">
    <source>
        <dbReference type="Proteomes" id="UP001562178"/>
    </source>
</evidence>
<evidence type="ECO:0000313" key="1">
    <source>
        <dbReference type="EMBL" id="MEY2249535.1"/>
    </source>
</evidence>
<protein>
    <submittedName>
        <fullName evidence="1">Uncharacterized protein</fullName>
    </submittedName>
</protein>
<reference evidence="1 2" key="1">
    <citation type="journal article" date="2016" name="Int. J. Syst. Evol. Microbiol.">
        <title>Description of Comamonas sediminis sp. nov., isolated from lagoon sediments.</title>
        <authorList>
            <person name="Subhash Y."/>
            <person name="Bang J.J."/>
            <person name="You T.H."/>
            <person name="Lee S.S."/>
        </authorList>
    </citation>
    <scope>NUCLEOTIDE SEQUENCE [LARGE SCALE GENOMIC DNA]</scope>
    <source>
        <strain evidence="1 2">JCM 31169</strain>
    </source>
</reference>
<dbReference type="RefSeq" id="WP_369458712.1">
    <property type="nucleotide sequence ID" value="NZ_JBGBDC010000001.1"/>
</dbReference>
<accession>A0ABV4AWK2</accession>
<name>A0ABV4AWK2_9BURK</name>
<dbReference type="EMBL" id="JBGBDC010000001">
    <property type="protein sequence ID" value="MEY2249535.1"/>
    <property type="molecule type" value="Genomic_DNA"/>
</dbReference>
<gene>
    <name evidence="1" type="ORF">AB7A72_00830</name>
</gene>
<proteinExistence type="predicted"/>
<comment type="caution">
    <text evidence="1">The sequence shown here is derived from an EMBL/GenBank/DDBJ whole genome shotgun (WGS) entry which is preliminary data.</text>
</comment>